<accession>M2MVJ1</accession>
<name>M2MVJ1_BAUPA</name>
<keyword evidence="2" id="KW-1185">Reference proteome</keyword>
<dbReference type="EMBL" id="KB445550">
    <property type="protein sequence ID" value="EMD00987.1"/>
    <property type="molecule type" value="Genomic_DNA"/>
</dbReference>
<dbReference type="RefSeq" id="XP_007672171.1">
    <property type="nucleotide sequence ID" value="XM_007673981.1"/>
</dbReference>
<reference evidence="1 2" key="1">
    <citation type="journal article" date="2012" name="PLoS Pathog.">
        <title>Diverse lifestyles and strategies of plant pathogenesis encoded in the genomes of eighteen Dothideomycetes fungi.</title>
        <authorList>
            <person name="Ohm R.A."/>
            <person name="Feau N."/>
            <person name="Henrissat B."/>
            <person name="Schoch C.L."/>
            <person name="Horwitz B.A."/>
            <person name="Barry K.W."/>
            <person name="Condon B.J."/>
            <person name="Copeland A.C."/>
            <person name="Dhillon B."/>
            <person name="Glaser F."/>
            <person name="Hesse C.N."/>
            <person name="Kosti I."/>
            <person name="LaButti K."/>
            <person name="Lindquist E.A."/>
            <person name="Lucas S."/>
            <person name="Salamov A.A."/>
            <person name="Bradshaw R.E."/>
            <person name="Ciuffetti L."/>
            <person name="Hamelin R.C."/>
            <person name="Kema G.H.J."/>
            <person name="Lawrence C."/>
            <person name="Scott J.A."/>
            <person name="Spatafora J.W."/>
            <person name="Turgeon B.G."/>
            <person name="de Wit P.J.G.M."/>
            <person name="Zhong S."/>
            <person name="Goodwin S.B."/>
            <person name="Grigoriev I.V."/>
        </authorList>
    </citation>
    <scope>NUCLEOTIDE SEQUENCE [LARGE SCALE GENOMIC DNA]</scope>
    <source>
        <strain evidence="1 2">UAMH 10762</strain>
    </source>
</reference>
<dbReference type="HOGENOM" id="CLU_3013835_0_0_1"/>
<dbReference type="KEGG" id="bcom:BAUCODRAFT_29376"/>
<protein>
    <submittedName>
        <fullName evidence="1">Uncharacterized protein</fullName>
    </submittedName>
</protein>
<evidence type="ECO:0000313" key="1">
    <source>
        <dbReference type="EMBL" id="EMD00987.1"/>
    </source>
</evidence>
<dbReference type="AlphaFoldDB" id="M2MVJ1"/>
<organism evidence="1 2">
    <name type="scientific">Baudoinia panamericana (strain UAMH 10762)</name>
    <name type="common">Angels' share fungus</name>
    <name type="synonym">Baudoinia compniacensis (strain UAMH 10762)</name>
    <dbReference type="NCBI Taxonomy" id="717646"/>
    <lineage>
        <taxon>Eukaryota</taxon>
        <taxon>Fungi</taxon>
        <taxon>Dikarya</taxon>
        <taxon>Ascomycota</taxon>
        <taxon>Pezizomycotina</taxon>
        <taxon>Dothideomycetes</taxon>
        <taxon>Dothideomycetidae</taxon>
        <taxon>Mycosphaerellales</taxon>
        <taxon>Teratosphaeriaceae</taxon>
        <taxon>Baudoinia</taxon>
    </lineage>
</organism>
<evidence type="ECO:0000313" key="2">
    <source>
        <dbReference type="Proteomes" id="UP000011761"/>
    </source>
</evidence>
<proteinExistence type="predicted"/>
<sequence>MACKSPPSTLTLALLHKPGSMDRMLVAARPIPSLKDRTYSIDISAGNPSDHLSRVL</sequence>
<gene>
    <name evidence="1" type="ORF">BAUCODRAFT_29376</name>
</gene>
<dbReference type="Proteomes" id="UP000011761">
    <property type="component" value="Unassembled WGS sequence"/>
</dbReference>
<dbReference type="GeneID" id="19110914"/>